<evidence type="ECO:0000313" key="4">
    <source>
        <dbReference type="Proteomes" id="UP000249524"/>
    </source>
</evidence>
<sequence>MDNKKLIIAGALGAALAAAAVGGAAWAHHAFAAEFDGKAPVLLRGKVTRVEWINPHAWVHINAVDPKTGQTTAWMVEGGTPNTLMRSGITKASLPPGTEIIVRGYQSKDKLCRPACKANGRDVTFPDGRKLFMGSSGTGAPKDGSDPNDK</sequence>
<feature type="chain" id="PRO_5016278820" evidence="2">
    <location>
        <begin position="33"/>
        <end position="150"/>
    </location>
</feature>
<dbReference type="Proteomes" id="UP000249524">
    <property type="component" value="Unassembled WGS sequence"/>
</dbReference>
<reference evidence="3 4" key="1">
    <citation type="submission" date="2018-05" db="EMBL/GenBank/DDBJ databases">
        <authorList>
            <person name="Lanie J.A."/>
            <person name="Ng W.-L."/>
            <person name="Kazmierczak K.M."/>
            <person name="Andrzejewski T.M."/>
            <person name="Davidsen T.M."/>
            <person name="Wayne K.J."/>
            <person name="Tettelin H."/>
            <person name="Glass J.I."/>
            <person name="Rusch D."/>
            <person name="Podicherti R."/>
            <person name="Tsui H.-C.T."/>
            <person name="Winkler M.E."/>
        </authorList>
    </citation>
    <scope>NUCLEOTIDE SEQUENCE [LARGE SCALE GENOMIC DNA]</scope>
    <source>
        <strain evidence="3 4">BUT-10</strain>
    </source>
</reference>
<dbReference type="InterPro" id="IPR046150">
    <property type="entry name" value="DUF6152"/>
</dbReference>
<dbReference type="RefSeq" id="WP_111276225.1">
    <property type="nucleotide sequence ID" value="NZ_QFYS01000004.1"/>
</dbReference>
<feature type="signal peptide" evidence="2">
    <location>
        <begin position="1"/>
        <end position="32"/>
    </location>
</feature>
<dbReference type="AlphaFoldDB" id="A0A328BGF3"/>
<comment type="caution">
    <text evidence="3">The sequence shown here is derived from an EMBL/GenBank/DDBJ whole genome shotgun (WGS) entry which is preliminary data.</text>
</comment>
<name>A0A328BGF3_9CAUL</name>
<accession>A0A328BGF3</accession>
<keyword evidence="4" id="KW-1185">Reference proteome</keyword>
<gene>
    <name evidence="3" type="ORF">DJ019_11785</name>
</gene>
<evidence type="ECO:0000256" key="1">
    <source>
        <dbReference type="SAM" id="MobiDB-lite"/>
    </source>
</evidence>
<evidence type="ECO:0000256" key="2">
    <source>
        <dbReference type="SAM" id="SignalP"/>
    </source>
</evidence>
<protein>
    <submittedName>
        <fullName evidence="3">Uncharacterized protein</fullName>
    </submittedName>
</protein>
<dbReference type="OrthoDB" id="8420938at2"/>
<proteinExistence type="predicted"/>
<feature type="region of interest" description="Disordered" evidence="1">
    <location>
        <begin position="127"/>
        <end position="150"/>
    </location>
</feature>
<keyword evidence="2" id="KW-0732">Signal</keyword>
<organism evidence="3 4">
    <name type="scientific">Phenylobacterium kunshanense</name>
    <dbReference type="NCBI Taxonomy" id="1445034"/>
    <lineage>
        <taxon>Bacteria</taxon>
        <taxon>Pseudomonadati</taxon>
        <taxon>Pseudomonadota</taxon>
        <taxon>Alphaproteobacteria</taxon>
        <taxon>Caulobacterales</taxon>
        <taxon>Caulobacteraceae</taxon>
        <taxon>Phenylobacterium</taxon>
    </lineage>
</organism>
<dbReference type="EMBL" id="QFYS01000004">
    <property type="protein sequence ID" value="RAK65629.1"/>
    <property type="molecule type" value="Genomic_DNA"/>
</dbReference>
<evidence type="ECO:0000313" key="3">
    <source>
        <dbReference type="EMBL" id="RAK65629.1"/>
    </source>
</evidence>
<dbReference type="Pfam" id="PF19649">
    <property type="entry name" value="DUF6152"/>
    <property type="match status" value="1"/>
</dbReference>